<feature type="domain" description="AB hydrolase-1" evidence="2">
    <location>
        <begin position="9"/>
        <end position="257"/>
    </location>
</feature>
<dbReference type="PANTHER" id="PTHR37017">
    <property type="entry name" value="AB HYDROLASE-1 DOMAIN-CONTAINING PROTEIN-RELATED"/>
    <property type="match status" value="1"/>
</dbReference>
<dbReference type="PANTHER" id="PTHR37017:SF3">
    <property type="entry name" value="AB HYDROLASE-1 DOMAIN-CONTAINING PROTEIN"/>
    <property type="match status" value="1"/>
</dbReference>
<organism evidence="3 4">
    <name type="scientific">Periconia digitata</name>
    <dbReference type="NCBI Taxonomy" id="1303443"/>
    <lineage>
        <taxon>Eukaryota</taxon>
        <taxon>Fungi</taxon>
        <taxon>Dikarya</taxon>
        <taxon>Ascomycota</taxon>
        <taxon>Pezizomycotina</taxon>
        <taxon>Dothideomycetes</taxon>
        <taxon>Pleosporomycetidae</taxon>
        <taxon>Pleosporales</taxon>
        <taxon>Massarineae</taxon>
        <taxon>Periconiaceae</taxon>
        <taxon>Periconia</taxon>
    </lineage>
</organism>
<dbReference type="Pfam" id="PF12697">
    <property type="entry name" value="Abhydrolase_6"/>
    <property type="match status" value="1"/>
</dbReference>
<dbReference type="InterPro" id="IPR029058">
    <property type="entry name" value="AB_hydrolase_fold"/>
</dbReference>
<reference evidence="3" key="1">
    <citation type="submission" date="2023-01" db="EMBL/GenBank/DDBJ databases">
        <authorList>
            <person name="Van Ghelder C."/>
            <person name="Rancurel C."/>
        </authorList>
    </citation>
    <scope>NUCLEOTIDE SEQUENCE</scope>
    <source>
        <strain evidence="3">CNCM I-4278</strain>
    </source>
</reference>
<gene>
    <name evidence="3" type="ORF">PDIGIT_LOCUS6976</name>
</gene>
<dbReference type="AlphaFoldDB" id="A0A9W4UDW7"/>
<keyword evidence="1" id="KW-0812">Transmembrane</keyword>
<keyword evidence="4" id="KW-1185">Reference proteome</keyword>
<dbReference type="InterPro" id="IPR052897">
    <property type="entry name" value="Sec-Metab_Biosynth_Hydrolase"/>
</dbReference>
<dbReference type="Proteomes" id="UP001152607">
    <property type="component" value="Unassembled WGS sequence"/>
</dbReference>
<sequence>MSEALETTLLLIPGAWHLPSCYETLITHLKTTHNLSSTTITFPTTSGDPNATFSDDYNTARTTLISLLASPKNVVVIAHSYGGMVASSAIKNLTSSPSSSSSSNDPQNPKGSVTGLILITSGFTLTGLTFMDHTFNIPPPAWRPNPQTGFADLALPPTHLFYHDVPPVDAARAVAQLRPQSLKALYEGRDVAYAGWRDVPWCLYVGASDDRALPVFVQRFSVGFARGVLGRAGRGRIAHVEMETSHSPFLSQAEVLACVVAKAVEAGGKEVEWDGEKGVSVPRVRLGMVAGWWRFGVPLVLGYLIGKVVVVCQWFRRVFWG</sequence>
<dbReference type="EMBL" id="CAOQHR010000004">
    <property type="protein sequence ID" value="CAI6333924.1"/>
    <property type="molecule type" value="Genomic_DNA"/>
</dbReference>
<name>A0A9W4UDW7_9PLEO</name>
<comment type="caution">
    <text evidence="3">The sequence shown here is derived from an EMBL/GenBank/DDBJ whole genome shotgun (WGS) entry which is preliminary data.</text>
</comment>
<protein>
    <recommendedName>
        <fullName evidence="2">AB hydrolase-1 domain-containing protein</fullName>
    </recommendedName>
</protein>
<dbReference type="InterPro" id="IPR000073">
    <property type="entry name" value="AB_hydrolase_1"/>
</dbReference>
<accession>A0A9W4UDW7</accession>
<proteinExistence type="predicted"/>
<evidence type="ECO:0000313" key="3">
    <source>
        <dbReference type="EMBL" id="CAI6333924.1"/>
    </source>
</evidence>
<dbReference type="SUPFAM" id="SSF53474">
    <property type="entry name" value="alpha/beta-Hydrolases"/>
    <property type="match status" value="1"/>
</dbReference>
<evidence type="ECO:0000256" key="1">
    <source>
        <dbReference type="SAM" id="Phobius"/>
    </source>
</evidence>
<feature type="transmembrane region" description="Helical" evidence="1">
    <location>
        <begin position="292"/>
        <end position="315"/>
    </location>
</feature>
<evidence type="ECO:0000259" key="2">
    <source>
        <dbReference type="Pfam" id="PF12697"/>
    </source>
</evidence>
<dbReference type="OrthoDB" id="408373at2759"/>
<evidence type="ECO:0000313" key="4">
    <source>
        <dbReference type="Proteomes" id="UP001152607"/>
    </source>
</evidence>
<dbReference type="Gene3D" id="3.40.50.1820">
    <property type="entry name" value="alpha/beta hydrolase"/>
    <property type="match status" value="1"/>
</dbReference>
<keyword evidence="1" id="KW-1133">Transmembrane helix</keyword>
<keyword evidence="1" id="KW-0472">Membrane</keyword>